<organism evidence="1 2">
    <name type="scientific">Odynerus spinipes</name>
    <dbReference type="NCBI Taxonomy" id="1348599"/>
    <lineage>
        <taxon>Eukaryota</taxon>
        <taxon>Metazoa</taxon>
        <taxon>Ecdysozoa</taxon>
        <taxon>Arthropoda</taxon>
        <taxon>Hexapoda</taxon>
        <taxon>Insecta</taxon>
        <taxon>Pterygota</taxon>
        <taxon>Neoptera</taxon>
        <taxon>Endopterygota</taxon>
        <taxon>Hymenoptera</taxon>
        <taxon>Apocrita</taxon>
        <taxon>Aculeata</taxon>
        <taxon>Vespoidea</taxon>
        <taxon>Vespidae</taxon>
        <taxon>Eumeninae</taxon>
        <taxon>Odynerus</taxon>
    </lineage>
</organism>
<dbReference type="InterPro" id="IPR031734">
    <property type="entry name" value="MBF2"/>
</dbReference>
<dbReference type="Proteomes" id="UP001258017">
    <property type="component" value="Unassembled WGS sequence"/>
</dbReference>
<gene>
    <name evidence="1" type="ORF">KPH14_001870</name>
</gene>
<evidence type="ECO:0008006" key="3">
    <source>
        <dbReference type="Google" id="ProtNLM"/>
    </source>
</evidence>
<reference evidence="1" key="2">
    <citation type="journal article" date="2023" name="Commun. Biol.">
        <title>Intrasexual cuticular hydrocarbon dimorphism in a wasp sheds light on hydrocarbon biosynthesis genes in Hymenoptera.</title>
        <authorList>
            <person name="Moris V.C."/>
            <person name="Podsiadlowski L."/>
            <person name="Martin S."/>
            <person name="Oeyen J.P."/>
            <person name="Donath A."/>
            <person name="Petersen M."/>
            <person name="Wilbrandt J."/>
            <person name="Misof B."/>
            <person name="Liedtke D."/>
            <person name="Thamm M."/>
            <person name="Scheiner R."/>
            <person name="Schmitt T."/>
            <person name="Niehuis O."/>
        </authorList>
    </citation>
    <scope>NUCLEOTIDE SEQUENCE</scope>
    <source>
        <strain evidence="1">GBR_01_08_01A</strain>
    </source>
</reference>
<dbReference type="AlphaFoldDB" id="A0AAD9RZW9"/>
<name>A0AAD9RZW9_9HYME</name>
<dbReference type="PANTHER" id="PTHR37685:SF1">
    <property type="entry name" value="GEO11136P1-RELATED"/>
    <property type="match status" value="1"/>
</dbReference>
<accession>A0AAD9RZW9</accession>
<dbReference type="Pfam" id="PF15868">
    <property type="entry name" value="MBF2"/>
    <property type="match status" value="1"/>
</dbReference>
<comment type="caution">
    <text evidence="1">The sequence shown here is derived from an EMBL/GenBank/DDBJ whole genome shotgun (WGS) entry which is preliminary data.</text>
</comment>
<evidence type="ECO:0000313" key="2">
    <source>
        <dbReference type="Proteomes" id="UP001258017"/>
    </source>
</evidence>
<protein>
    <recommendedName>
        <fullName evidence="3">Salivary secreted peptide</fullName>
    </recommendedName>
</protein>
<proteinExistence type="predicted"/>
<dbReference type="EMBL" id="JAIFRP010000002">
    <property type="protein sequence ID" value="KAK2589027.1"/>
    <property type="molecule type" value="Genomic_DNA"/>
</dbReference>
<evidence type="ECO:0000313" key="1">
    <source>
        <dbReference type="EMBL" id="KAK2589027.1"/>
    </source>
</evidence>
<sequence length="159" mass="18002">MDRVRKKFPERVFLETYCTSIQIGKDKGTIRNPVIALVLVVAAAMAVEVVPRVHMENYAAANKSHNLVIGYRMPGDRLVLRQNIEKKSSWLQIVTVEKTFNTTRYDVITQVNAFDQRTDGTGAYASVLNGGPGHRNVSMRFKSQRNHGIHFVVEIYARP</sequence>
<reference evidence="1" key="1">
    <citation type="submission" date="2021-08" db="EMBL/GenBank/DDBJ databases">
        <authorList>
            <person name="Misof B."/>
            <person name="Oliver O."/>
            <person name="Podsiadlowski L."/>
            <person name="Donath A."/>
            <person name="Peters R."/>
            <person name="Mayer C."/>
            <person name="Rust J."/>
            <person name="Gunkel S."/>
            <person name="Lesny P."/>
            <person name="Martin S."/>
            <person name="Oeyen J.P."/>
            <person name="Petersen M."/>
            <person name="Panagiotis P."/>
            <person name="Wilbrandt J."/>
            <person name="Tanja T."/>
        </authorList>
    </citation>
    <scope>NUCLEOTIDE SEQUENCE</scope>
    <source>
        <strain evidence="1">GBR_01_08_01A</strain>
        <tissue evidence="1">Thorax + abdomen</tissue>
    </source>
</reference>
<keyword evidence="2" id="KW-1185">Reference proteome</keyword>
<dbReference type="PANTHER" id="PTHR37685">
    <property type="entry name" value="GEO11136P1-RELATED"/>
    <property type="match status" value="1"/>
</dbReference>